<dbReference type="HOGENOM" id="CLU_030288_2_0_1"/>
<dbReference type="RefSeq" id="XP_008026424.1">
    <property type="nucleotide sequence ID" value="XM_008028233.1"/>
</dbReference>
<dbReference type="Pfam" id="PF13391">
    <property type="entry name" value="HNH_2"/>
    <property type="match status" value="1"/>
</dbReference>
<feature type="region of interest" description="Disordered" evidence="1">
    <location>
        <begin position="336"/>
        <end position="441"/>
    </location>
</feature>
<feature type="compositionally biased region" description="Low complexity" evidence="1">
    <location>
        <begin position="415"/>
        <end position="425"/>
    </location>
</feature>
<dbReference type="OrthoDB" id="3686371at2759"/>
<dbReference type="InterPro" id="IPR003615">
    <property type="entry name" value="HNH_nuc"/>
</dbReference>
<organism evidence="3 4">
    <name type="scientific">Exserohilum turcicum (strain 28A)</name>
    <name type="common">Northern leaf blight fungus</name>
    <name type="synonym">Setosphaeria turcica</name>
    <dbReference type="NCBI Taxonomy" id="671987"/>
    <lineage>
        <taxon>Eukaryota</taxon>
        <taxon>Fungi</taxon>
        <taxon>Dikarya</taxon>
        <taxon>Ascomycota</taxon>
        <taxon>Pezizomycotina</taxon>
        <taxon>Dothideomycetes</taxon>
        <taxon>Pleosporomycetidae</taxon>
        <taxon>Pleosporales</taxon>
        <taxon>Pleosporineae</taxon>
        <taxon>Pleosporaceae</taxon>
        <taxon>Exserohilum</taxon>
    </lineage>
</organism>
<evidence type="ECO:0000256" key="1">
    <source>
        <dbReference type="SAM" id="MobiDB-lite"/>
    </source>
</evidence>
<dbReference type="EMBL" id="KB908626">
    <property type="protein sequence ID" value="EOA85958.1"/>
    <property type="molecule type" value="Genomic_DNA"/>
</dbReference>
<feature type="compositionally biased region" description="Basic and acidic residues" evidence="1">
    <location>
        <begin position="359"/>
        <end position="369"/>
    </location>
</feature>
<feature type="domain" description="HNH nuclease" evidence="2">
    <location>
        <begin position="179"/>
        <end position="243"/>
    </location>
</feature>
<evidence type="ECO:0000259" key="2">
    <source>
        <dbReference type="Pfam" id="PF13391"/>
    </source>
</evidence>
<feature type="compositionally biased region" description="Basic residues" evidence="1">
    <location>
        <begin position="338"/>
        <end position="348"/>
    </location>
</feature>
<dbReference type="Proteomes" id="UP000016935">
    <property type="component" value="Unassembled WGS sequence"/>
</dbReference>
<reference evidence="3 4" key="2">
    <citation type="journal article" date="2013" name="PLoS Genet.">
        <title>Comparative genome structure, secondary metabolite, and effector coding capacity across Cochliobolus pathogens.</title>
        <authorList>
            <person name="Condon B.J."/>
            <person name="Leng Y."/>
            <person name="Wu D."/>
            <person name="Bushley K.E."/>
            <person name="Ohm R.A."/>
            <person name="Otillar R."/>
            <person name="Martin J."/>
            <person name="Schackwitz W."/>
            <person name="Grimwood J."/>
            <person name="MohdZainudin N."/>
            <person name="Xue C."/>
            <person name="Wang R."/>
            <person name="Manning V.A."/>
            <person name="Dhillon B."/>
            <person name="Tu Z.J."/>
            <person name="Steffenson B.J."/>
            <person name="Salamov A."/>
            <person name="Sun H."/>
            <person name="Lowry S."/>
            <person name="LaButti K."/>
            <person name="Han J."/>
            <person name="Copeland A."/>
            <person name="Lindquist E."/>
            <person name="Barry K."/>
            <person name="Schmutz J."/>
            <person name="Baker S.E."/>
            <person name="Ciuffetti L.M."/>
            <person name="Grigoriev I.V."/>
            <person name="Zhong S."/>
            <person name="Turgeon B.G."/>
        </authorList>
    </citation>
    <scope>NUCLEOTIDE SEQUENCE [LARGE SCALE GENOMIC DNA]</scope>
    <source>
        <strain evidence="4">28A</strain>
    </source>
</reference>
<protein>
    <recommendedName>
        <fullName evidence="2">HNH nuclease domain-containing protein</fullName>
    </recommendedName>
</protein>
<dbReference type="GeneID" id="19405151"/>
<proteinExistence type="predicted"/>
<reference evidence="3 4" key="1">
    <citation type="journal article" date="2012" name="PLoS Pathog.">
        <title>Diverse lifestyles and strategies of plant pathogenesis encoded in the genomes of eighteen Dothideomycetes fungi.</title>
        <authorList>
            <person name="Ohm R.A."/>
            <person name="Feau N."/>
            <person name="Henrissat B."/>
            <person name="Schoch C.L."/>
            <person name="Horwitz B.A."/>
            <person name="Barry K.W."/>
            <person name="Condon B.J."/>
            <person name="Copeland A.C."/>
            <person name="Dhillon B."/>
            <person name="Glaser F."/>
            <person name="Hesse C.N."/>
            <person name="Kosti I."/>
            <person name="LaButti K."/>
            <person name="Lindquist E.A."/>
            <person name="Lucas S."/>
            <person name="Salamov A.A."/>
            <person name="Bradshaw R.E."/>
            <person name="Ciuffetti L."/>
            <person name="Hamelin R.C."/>
            <person name="Kema G.H.J."/>
            <person name="Lawrence C."/>
            <person name="Scott J.A."/>
            <person name="Spatafora J.W."/>
            <person name="Turgeon B.G."/>
            <person name="de Wit P.J.G.M."/>
            <person name="Zhong S."/>
            <person name="Goodwin S.B."/>
            <person name="Grigoriev I.V."/>
        </authorList>
    </citation>
    <scope>NUCLEOTIDE SEQUENCE [LARGE SCALE GENOMIC DNA]</scope>
    <source>
        <strain evidence="4">28A</strain>
    </source>
</reference>
<keyword evidence="4" id="KW-1185">Reference proteome</keyword>
<dbReference type="eggNOG" id="ENOG502S5NF">
    <property type="taxonomic scope" value="Eukaryota"/>
</dbReference>
<evidence type="ECO:0000313" key="3">
    <source>
        <dbReference type="EMBL" id="EOA85958.1"/>
    </source>
</evidence>
<dbReference type="AlphaFoldDB" id="R0JYH5"/>
<feature type="compositionally biased region" description="Polar residues" evidence="1">
    <location>
        <begin position="370"/>
        <end position="379"/>
    </location>
</feature>
<accession>R0JYH5</accession>
<gene>
    <name evidence="3" type="ORF">SETTUDRAFT_47751</name>
</gene>
<name>R0JYH5_EXST2</name>
<evidence type="ECO:0000313" key="4">
    <source>
        <dbReference type="Proteomes" id="UP000016935"/>
    </source>
</evidence>
<sequence length="621" mass="69572">MPYARPPATAPPLPKLPRRPQILFRHPGYDDSINVLFKLYAIDTDTDGGHDNGEEASQRPGTPGLYAQFALDACAIIAGNRFNGWLSTSRNPDDARNNRVDANSTLVARSYYYHLDHDEPIDGPEGEPYRIVPNFHEWHFPHNQTPAHWEQLSVNATSLDSARTPSNLTMALQMRDGSCRISGYREELQVAHIVPQAEVDWWKANSMSNYNRSLTSGMDDTANAMFLTASLHIAFDRPRFVFVPKPSSDDGKMRLVLHLLEPSAEFEHLYHNRELHQSDVGVEMLFARFAWTLFPLLDAFLSCKESRRLAVRAALNDQILSRGYFTAAACERFSMSSSRKRSVSPKKRKPDEDAVGSNRVDDVDAHRDVNTNTSPSATNLRKRSIGCMDHEPLSPCQTPPSNKRRKASPIPEQASFSSNVSSAPSTESSTRHSDHEAEESCAIVSHGSPLAQKWLEQERQRSDPEQTWTEEMRWDAAEIIFLTSRIIPGVESTSKEYLAIYSKVKPFRQLGKRLQMLTKHFGIGVLGLLLSGPSFPSFSLTDHMLFDININDFAEFATLLEEKQGTLLRKLSNSIAPALSALAAFHQSHDVDVLPTIIDVEKLKDIPKALLTLSPDNSRGV</sequence>